<name>A0A8T0VI95_PANVG</name>
<dbReference type="AlphaFoldDB" id="A0A8T0VI95"/>
<sequence>MSTPTTKFPSVLDHGGRMPVNNTGMTHANRSAPLKSQDPSPIILLQYLSSTMATHSMQKLQSYISIFPRKLITFVEGRLTALCFLLVFSALHIGQLCKKQNIQ</sequence>
<comment type="caution">
    <text evidence="2">The sequence shown here is derived from an EMBL/GenBank/DDBJ whole genome shotgun (WGS) entry which is preliminary data.</text>
</comment>
<evidence type="ECO:0000313" key="3">
    <source>
        <dbReference type="Proteomes" id="UP000823388"/>
    </source>
</evidence>
<evidence type="ECO:0000313" key="2">
    <source>
        <dbReference type="EMBL" id="KAG2633336.1"/>
    </source>
</evidence>
<keyword evidence="3" id="KW-1185">Reference proteome</keyword>
<dbReference type="Proteomes" id="UP000823388">
    <property type="component" value="Chromosome 2N"/>
</dbReference>
<feature type="compositionally biased region" description="Polar residues" evidence="1">
    <location>
        <begin position="20"/>
        <end position="29"/>
    </location>
</feature>
<protein>
    <submittedName>
        <fullName evidence="2">Uncharacterized protein</fullName>
    </submittedName>
</protein>
<dbReference type="EMBL" id="CM029040">
    <property type="protein sequence ID" value="KAG2633336.1"/>
    <property type="molecule type" value="Genomic_DNA"/>
</dbReference>
<evidence type="ECO:0000256" key="1">
    <source>
        <dbReference type="SAM" id="MobiDB-lite"/>
    </source>
</evidence>
<reference evidence="2" key="1">
    <citation type="submission" date="2020-05" db="EMBL/GenBank/DDBJ databases">
        <title>WGS assembly of Panicum virgatum.</title>
        <authorList>
            <person name="Lovell J.T."/>
            <person name="Jenkins J."/>
            <person name="Shu S."/>
            <person name="Juenger T.E."/>
            <person name="Schmutz J."/>
        </authorList>
    </citation>
    <scope>NUCLEOTIDE SEQUENCE</scope>
    <source>
        <strain evidence="2">AP13</strain>
    </source>
</reference>
<gene>
    <name evidence="2" type="ORF">PVAP13_2NG266603</name>
</gene>
<organism evidence="2 3">
    <name type="scientific">Panicum virgatum</name>
    <name type="common">Blackwell switchgrass</name>
    <dbReference type="NCBI Taxonomy" id="38727"/>
    <lineage>
        <taxon>Eukaryota</taxon>
        <taxon>Viridiplantae</taxon>
        <taxon>Streptophyta</taxon>
        <taxon>Embryophyta</taxon>
        <taxon>Tracheophyta</taxon>
        <taxon>Spermatophyta</taxon>
        <taxon>Magnoliopsida</taxon>
        <taxon>Liliopsida</taxon>
        <taxon>Poales</taxon>
        <taxon>Poaceae</taxon>
        <taxon>PACMAD clade</taxon>
        <taxon>Panicoideae</taxon>
        <taxon>Panicodae</taxon>
        <taxon>Paniceae</taxon>
        <taxon>Panicinae</taxon>
        <taxon>Panicum</taxon>
        <taxon>Panicum sect. Hiantes</taxon>
    </lineage>
</organism>
<feature type="region of interest" description="Disordered" evidence="1">
    <location>
        <begin position="1"/>
        <end position="36"/>
    </location>
</feature>
<proteinExistence type="predicted"/>
<accession>A0A8T0VI95</accession>